<feature type="compositionally biased region" description="Low complexity" evidence="1">
    <location>
        <begin position="104"/>
        <end position="118"/>
    </location>
</feature>
<evidence type="ECO:0000256" key="1">
    <source>
        <dbReference type="SAM" id="MobiDB-lite"/>
    </source>
</evidence>
<feature type="region of interest" description="Disordered" evidence="1">
    <location>
        <begin position="1"/>
        <end position="144"/>
    </location>
</feature>
<evidence type="ECO:0000313" key="2">
    <source>
        <dbReference type="EMBL" id="VEL37810.1"/>
    </source>
</evidence>
<feature type="compositionally biased region" description="Low complexity" evidence="1">
    <location>
        <begin position="132"/>
        <end position="144"/>
    </location>
</feature>
<proteinExistence type="predicted"/>
<dbReference type="Proteomes" id="UP000784294">
    <property type="component" value="Unassembled WGS sequence"/>
</dbReference>
<feature type="compositionally biased region" description="Basic and acidic residues" evidence="1">
    <location>
        <begin position="17"/>
        <end position="32"/>
    </location>
</feature>
<feature type="compositionally biased region" description="Low complexity" evidence="1">
    <location>
        <begin position="39"/>
        <end position="68"/>
    </location>
</feature>
<sequence>MIYPHRDPKRPTSTFSGRDRDREKDRDRERPASQRFNFPSHSLHQQSQHHYSHQHQPPQQPLIQSHLPPSAPISPAPHRTIYSSPLPPTTSTQSFPLHSSNQLQQHSPFSHSPHQPQSAIPSLGSGVTHTRQAQSTPSSLSPALSSISHLAQSISKHPDSIVGDEASSAVSAAAATEALLLSALAAVSGDPNGMAAMLSATLRRQSSPANQTSNSGPSIPAVQTPPIPIAAPLKCLFVYFATLFLVFPRAPYAFISDFPFFFGQLASGSATSAGFSIPSSPGTSRSGSGCTSFSSTSGLSSSTASSTPTLLSSDPFLEAVLSAASASGFNEPNDEISAFHLQQQQQIVEVARTFLLSGNCFLFLYPLSFIHL</sequence>
<dbReference type="EMBL" id="CAAALY010256039">
    <property type="protein sequence ID" value="VEL37810.1"/>
    <property type="molecule type" value="Genomic_DNA"/>
</dbReference>
<dbReference type="AlphaFoldDB" id="A0A448XJ03"/>
<name>A0A448XJ03_9PLAT</name>
<keyword evidence="3" id="KW-1185">Reference proteome</keyword>
<accession>A0A448XJ03</accession>
<organism evidence="2 3">
    <name type="scientific">Protopolystoma xenopodis</name>
    <dbReference type="NCBI Taxonomy" id="117903"/>
    <lineage>
        <taxon>Eukaryota</taxon>
        <taxon>Metazoa</taxon>
        <taxon>Spiralia</taxon>
        <taxon>Lophotrochozoa</taxon>
        <taxon>Platyhelminthes</taxon>
        <taxon>Monogenea</taxon>
        <taxon>Polyopisthocotylea</taxon>
        <taxon>Polystomatidea</taxon>
        <taxon>Polystomatidae</taxon>
        <taxon>Protopolystoma</taxon>
    </lineage>
</organism>
<feature type="compositionally biased region" description="Low complexity" evidence="1">
    <location>
        <begin position="80"/>
        <end position="96"/>
    </location>
</feature>
<protein>
    <submittedName>
        <fullName evidence="2">Uncharacterized protein</fullName>
    </submittedName>
</protein>
<comment type="caution">
    <text evidence="2">The sequence shown here is derived from an EMBL/GenBank/DDBJ whole genome shotgun (WGS) entry which is preliminary data.</text>
</comment>
<evidence type="ECO:0000313" key="3">
    <source>
        <dbReference type="Proteomes" id="UP000784294"/>
    </source>
</evidence>
<feature type="compositionally biased region" description="Basic and acidic residues" evidence="1">
    <location>
        <begin position="1"/>
        <end position="10"/>
    </location>
</feature>
<gene>
    <name evidence="2" type="ORF">PXEA_LOCUS31250</name>
</gene>
<reference evidence="2" key="1">
    <citation type="submission" date="2018-11" db="EMBL/GenBank/DDBJ databases">
        <authorList>
            <consortium name="Pathogen Informatics"/>
        </authorList>
    </citation>
    <scope>NUCLEOTIDE SEQUENCE</scope>
</reference>